<feature type="transmembrane region" description="Helical" evidence="1">
    <location>
        <begin position="47"/>
        <end position="67"/>
    </location>
</feature>
<dbReference type="RefSeq" id="WP_076422986.1">
    <property type="nucleotide sequence ID" value="NZ_FTNM01000006.1"/>
</dbReference>
<sequence>MEHSFSSFFTGLGLIGILIGIVFLVFVVWSVVWSYSDARRRGKSPWLVALMVLFMVWPVGLIVWLLLRPQNTNQQV</sequence>
<organism evidence="2 3">
    <name type="scientific">Pontibacter lucknowensis</name>
    <dbReference type="NCBI Taxonomy" id="1077936"/>
    <lineage>
        <taxon>Bacteria</taxon>
        <taxon>Pseudomonadati</taxon>
        <taxon>Bacteroidota</taxon>
        <taxon>Cytophagia</taxon>
        <taxon>Cytophagales</taxon>
        <taxon>Hymenobacteraceae</taxon>
        <taxon>Pontibacter</taxon>
    </lineage>
</organism>
<proteinExistence type="predicted"/>
<evidence type="ECO:0000313" key="3">
    <source>
        <dbReference type="Proteomes" id="UP000185924"/>
    </source>
</evidence>
<keyword evidence="1" id="KW-1133">Transmembrane helix</keyword>
<gene>
    <name evidence="2" type="ORF">SAMN05421545_3411</name>
</gene>
<feature type="transmembrane region" description="Helical" evidence="1">
    <location>
        <begin position="12"/>
        <end position="35"/>
    </location>
</feature>
<evidence type="ECO:0000256" key="1">
    <source>
        <dbReference type="SAM" id="Phobius"/>
    </source>
</evidence>
<protein>
    <recommendedName>
        <fullName evidence="4">Phospholipase_D-nuclease N-terminal</fullName>
    </recommendedName>
</protein>
<dbReference type="EMBL" id="FTNM01000006">
    <property type="protein sequence ID" value="SIR39789.1"/>
    <property type="molecule type" value="Genomic_DNA"/>
</dbReference>
<dbReference type="OrthoDB" id="854114at2"/>
<keyword evidence="1" id="KW-0472">Membrane</keyword>
<keyword evidence="1" id="KW-0812">Transmembrane</keyword>
<dbReference type="AlphaFoldDB" id="A0A1N7AL39"/>
<evidence type="ECO:0000313" key="2">
    <source>
        <dbReference type="EMBL" id="SIR39789.1"/>
    </source>
</evidence>
<name>A0A1N7AL39_9BACT</name>
<evidence type="ECO:0008006" key="4">
    <source>
        <dbReference type="Google" id="ProtNLM"/>
    </source>
</evidence>
<reference evidence="3" key="1">
    <citation type="submission" date="2017-01" db="EMBL/GenBank/DDBJ databases">
        <authorList>
            <person name="Varghese N."/>
            <person name="Submissions S."/>
        </authorList>
    </citation>
    <scope>NUCLEOTIDE SEQUENCE [LARGE SCALE GENOMIC DNA]</scope>
    <source>
        <strain evidence="3">DM9</strain>
    </source>
</reference>
<dbReference type="Proteomes" id="UP000185924">
    <property type="component" value="Unassembled WGS sequence"/>
</dbReference>
<accession>A0A1N7AL39</accession>
<keyword evidence="3" id="KW-1185">Reference proteome</keyword>